<feature type="domain" description="Heterokaryon incompatibility" evidence="1">
    <location>
        <begin position="49"/>
        <end position="195"/>
    </location>
</feature>
<evidence type="ECO:0000259" key="1">
    <source>
        <dbReference type="Pfam" id="PF06985"/>
    </source>
</evidence>
<dbReference type="InterPro" id="IPR010730">
    <property type="entry name" value="HET"/>
</dbReference>
<reference evidence="4" key="2">
    <citation type="submission" date="2020-04" db="EMBL/GenBank/DDBJ databases">
        <authorList>
            <consortium name="NCBI Genome Project"/>
        </authorList>
    </citation>
    <scope>NUCLEOTIDE SEQUENCE</scope>
    <source>
        <strain evidence="4">CBS 304.34</strain>
    </source>
</reference>
<protein>
    <submittedName>
        <fullName evidence="2 4">HET-domain-containing protein</fullName>
    </submittedName>
</protein>
<proteinExistence type="predicted"/>
<feature type="non-terminal residue" evidence="2">
    <location>
        <position position="1"/>
    </location>
</feature>
<evidence type="ECO:0000313" key="4">
    <source>
        <dbReference type="RefSeq" id="XP_033581201.1"/>
    </source>
</evidence>
<dbReference type="GeneID" id="54455369"/>
<organism evidence="2">
    <name type="scientific">Mytilinidion resinicola</name>
    <dbReference type="NCBI Taxonomy" id="574789"/>
    <lineage>
        <taxon>Eukaryota</taxon>
        <taxon>Fungi</taxon>
        <taxon>Dikarya</taxon>
        <taxon>Ascomycota</taxon>
        <taxon>Pezizomycotina</taxon>
        <taxon>Dothideomycetes</taxon>
        <taxon>Pleosporomycetidae</taxon>
        <taxon>Mytilinidiales</taxon>
        <taxon>Mytilinidiaceae</taxon>
        <taxon>Mytilinidion</taxon>
    </lineage>
</organism>
<gene>
    <name evidence="2 4" type="ORF">BDZ99DRAFT_349001</name>
</gene>
<evidence type="ECO:0000313" key="2">
    <source>
        <dbReference type="EMBL" id="KAF2814237.1"/>
    </source>
</evidence>
<dbReference type="RefSeq" id="XP_033581201.1">
    <property type="nucleotide sequence ID" value="XM_033714476.1"/>
</dbReference>
<dbReference type="AlphaFoldDB" id="A0A6A6Z1X9"/>
<dbReference type="OrthoDB" id="2958217at2759"/>
<accession>A0A6A6Z1X9</accession>
<feature type="non-terminal residue" evidence="2">
    <location>
        <position position="221"/>
    </location>
</feature>
<dbReference type="EMBL" id="MU003695">
    <property type="protein sequence ID" value="KAF2814237.1"/>
    <property type="molecule type" value="Genomic_DNA"/>
</dbReference>
<dbReference type="PANTHER" id="PTHR33112:SF12">
    <property type="entry name" value="HETEROKARYON INCOMPATIBILITY DOMAIN-CONTAINING PROTEIN"/>
    <property type="match status" value="1"/>
</dbReference>
<evidence type="ECO:0000313" key="3">
    <source>
        <dbReference type="Proteomes" id="UP000504636"/>
    </source>
</evidence>
<dbReference type="PANTHER" id="PTHR33112">
    <property type="entry name" value="DOMAIN PROTEIN, PUTATIVE-RELATED"/>
    <property type="match status" value="1"/>
</dbReference>
<sequence length="221" mass="25095">NWVQTCKEHHHQTLCGTAHTPLREDAEREFRLIDLEKMCVVLAPSTEQYAALSYVWGESGAKLALVKSNQSVFETEGSFLGHDLPETILDAMSVCKELGINYLWVDALCIVQDTNETKLAQITSMDKIYSNASLTIIALAATSGASGLFGTANRRRQEWVFSRRAYLPQMHETQSSLPNELLATKWNTRGWTYQERILSRRCLYFGQDSVYFQCRQAVCDE</sequence>
<dbReference type="Proteomes" id="UP000504636">
    <property type="component" value="Unplaced"/>
</dbReference>
<name>A0A6A6Z1X9_9PEZI</name>
<reference evidence="4" key="3">
    <citation type="submission" date="2025-04" db="UniProtKB">
        <authorList>
            <consortium name="RefSeq"/>
        </authorList>
    </citation>
    <scope>IDENTIFICATION</scope>
    <source>
        <strain evidence="4">CBS 304.34</strain>
    </source>
</reference>
<keyword evidence="3" id="KW-1185">Reference proteome</keyword>
<dbReference type="Pfam" id="PF06985">
    <property type="entry name" value="HET"/>
    <property type="match status" value="1"/>
</dbReference>
<reference evidence="2 4" key="1">
    <citation type="journal article" date="2020" name="Stud. Mycol.">
        <title>101 Dothideomycetes genomes: a test case for predicting lifestyles and emergence of pathogens.</title>
        <authorList>
            <person name="Haridas S."/>
            <person name="Albert R."/>
            <person name="Binder M."/>
            <person name="Bloem J."/>
            <person name="Labutti K."/>
            <person name="Salamov A."/>
            <person name="Andreopoulos B."/>
            <person name="Baker S."/>
            <person name="Barry K."/>
            <person name="Bills G."/>
            <person name="Bluhm B."/>
            <person name="Cannon C."/>
            <person name="Castanera R."/>
            <person name="Culley D."/>
            <person name="Daum C."/>
            <person name="Ezra D."/>
            <person name="Gonzalez J."/>
            <person name="Henrissat B."/>
            <person name="Kuo A."/>
            <person name="Liang C."/>
            <person name="Lipzen A."/>
            <person name="Lutzoni F."/>
            <person name="Magnuson J."/>
            <person name="Mondo S."/>
            <person name="Nolan M."/>
            <person name="Ohm R."/>
            <person name="Pangilinan J."/>
            <person name="Park H.-J."/>
            <person name="Ramirez L."/>
            <person name="Alfaro M."/>
            <person name="Sun H."/>
            <person name="Tritt A."/>
            <person name="Yoshinaga Y."/>
            <person name="Zwiers L.-H."/>
            <person name="Turgeon B."/>
            <person name="Goodwin S."/>
            <person name="Spatafora J."/>
            <person name="Crous P."/>
            <person name="Grigoriev I."/>
        </authorList>
    </citation>
    <scope>NUCLEOTIDE SEQUENCE</scope>
    <source>
        <strain evidence="2 4">CBS 304.34</strain>
    </source>
</reference>